<dbReference type="PANTHER" id="PTHR46986">
    <property type="entry name" value="ENDORIBONUCLEASE YBEY, CHLOROPLASTIC"/>
    <property type="match status" value="1"/>
</dbReference>
<evidence type="ECO:0000256" key="1">
    <source>
        <dbReference type="ARBA" id="ARBA00010875"/>
    </source>
</evidence>
<comment type="caution">
    <text evidence="8">The sequence shown here is derived from an EMBL/GenBank/DDBJ whole genome shotgun (WGS) entry which is preliminary data.</text>
</comment>
<evidence type="ECO:0000313" key="9">
    <source>
        <dbReference type="Proteomes" id="UP000034224"/>
    </source>
</evidence>
<proteinExistence type="inferred from homology"/>
<keyword evidence="4 7" id="KW-0255">Endonuclease</keyword>
<organism evidence="8 9">
    <name type="scientific">Candidatus Jorgensenbacteria bacterium GW2011_GWB1_50_10</name>
    <dbReference type="NCBI Taxonomy" id="1618665"/>
    <lineage>
        <taxon>Bacteria</taxon>
        <taxon>Candidatus Joergenseniibacteriota</taxon>
    </lineage>
</organism>
<gene>
    <name evidence="7" type="primary">ybeY</name>
    <name evidence="8" type="ORF">UY55_C0003G0037</name>
</gene>
<keyword evidence="7" id="KW-0698">rRNA processing</keyword>
<dbReference type="NCBIfam" id="TIGR00043">
    <property type="entry name" value="rRNA maturation RNase YbeY"/>
    <property type="match status" value="1"/>
</dbReference>
<accession>A0A0G1W7S3</accession>
<dbReference type="Pfam" id="PF02130">
    <property type="entry name" value="YbeY"/>
    <property type="match status" value="1"/>
</dbReference>
<dbReference type="GO" id="GO:0004521">
    <property type="term" value="F:RNA endonuclease activity"/>
    <property type="evidence" value="ECO:0007669"/>
    <property type="project" value="UniProtKB-UniRule"/>
</dbReference>
<feature type="binding site" evidence="7">
    <location>
        <position position="108"/>
    </location>
    <ligand>
        <name>Zn(2+)</name>
        <dbReference type="ChEBI" id="CHEBI:29105"/>
        <note>catalytic</note>
    </ligand>
</feature>
<dbReference type="PANTHER" id="PTHR46986:SF1">
    <property type="entry name" value="ENDORIBONUCLEASE YBEY, CHLOROPLASTIC"/>
    <property type="match status" value="1"/>
</dbReference>
<sequence>MVSVVSLSKKFRPLEAKLRRAGEAALARLKYKRANVDVYLVSDPAMKKLNREFRRKNKATNVLSFREPEKFPHPEGKGQYLGEIYLAPEYVRKSGENLERLFHHGLLHLLGYTHKKRSDRIKMEKAEKSLETWLIS</sequence>
<dbReference type="PROSITE" id="PS01306">
    <property type="entry name" value="UPF0054"/>
    <property type="match status" value="1"/>
</dbReference>
<keyword evidence="6 7" id="KW-0862">Zinc</keyword>
<dbReference type="SUPFAM" id="SSF55486">
    <property type="entry name" value="Metalloproteases ('zincins'), catalytic domain"/>
    <property type="match status" value="1"/>
</dbReference>
<dbReference type="GO" id="GO:0006364">
    <property type="term" value="P:rRNA processing"/>
    <property type="evidence" value="ECO:0007669"/>
    <property type="project" value="UniProtKB-UniRule"/>
</dbReference>
<name>A0A0G1W7S3_9BACT</name>
<keyword evidence="7" id="KW-0963">Cytoplasm</keyword>
<feature type="binding site" evidence="7">
    <location>
        <position position="104"/>
    </location>
    <ligand>
        <name>Zn(2+)</name>
        <dbReference type="ChEBI" id="CHEBI:29105"/>
        <note>catalytic</note>
    </ligand>
</feature>
<dbReference type="Gene3D" id="3.40.390.30">
    <property type="entry name" value="Metalloproteases ('zincins'), catalytic domain"/>
    <property type="match status" value="1"/>
</dbReference>
<dbReference type="InterPro" id="IPR023091">
    <property type="entry name" value="MetalPrtase_cat_dom_sf_prd"/>
</dbReference>
<dbReference type="EMBL" id="LCQK01000003">
    <property type="protein sequence ID" value="KKW14821.1"/>
    <property type="molecule type" value="Genomic_DNA"/>
</dbReference>
<dbReference type="AlphaFoldDB" id="A0A0G1W7S3"/>
<comment type="function">
    <text evidence="7">Single strand-specific metallo-endoribonuclease involved in late-stage 70S ribosome quality control and in maturation of the 3' terminus of the 16S rRNA.</text>
</comment>
<keyword evidence="2 7" id="KW-0540">Nuclease</keyword>
<dbReference type="STRING" id="1618665.UY55_C0003G0037"/>
<comment type="subcellular location">
    <subcellularLocation>
        <location evidence="7">Cytoplasm</location>
    </subcellularLocation>
</comment>
<comment type="similarity">
    <text evidence="1 7">Belongs to the endoribonuclease YbeY family.</text>
</comment>
<evidence type="ECO:0000256" key="4">
    <source>
        <dbReference type="ARBA" id="ARBA00022759"/>
    </source>
</evidence>
<dbReference type="GO" id="GO:0004222">
    <property type="term" value="F:metalloendopeptidase activity"/>
    <property type="evidence" value="ECO:0007669"/>
    <property type="project" value="InterPro"/>
</dbReference>
<dbReference type="InterPro" id="IPR002036">
    <property type="entry name" value="YbeY"/>
</dbReference>
<keyword evidence="7" id="KW-0690">Ribosome biogenesis</keyword>
<comment type="cofactor">
    <cofactor evidence="7">
        <name>Zn(2+)</name>
        <dbReference type="ChEBI" id="CHEBI:29105"/>
    </cofactor>
    <text evidence="7">Binds 1 zinc ion.</text>
</comment>
<protein>
    <recommendedName>
        <fullName evidence="7">Endoribonuclease YbeY</fullName>
        <ecNumber evidence="7">3.1.-.-</ecNumber>
    </recommendedName>
</protein>
<dbReference type="HAMAP" id="MF_00009">
    <property type="entry name" value="Endoribonucl_YbeY"/>
    <property type="match status" value="1"/>
</dbReference>
<reference evidence="8 9" key="1">
    <citation type="journal article" date="2015" name="Nature">
        <title>rRNA introns, odd ribosomes, and small enigmatic genomes across a large radiation of phyla.</title>
        <authorList>
            <person name="Brown C.T."/>
            <person name="Hug L.A."/>
            <person name="Thomas B.C."/>
            <person name="Sharon I."/>
            <person name="Castelle C.J."/>
            <person name="Singh A."/>
            <person name="Wilkins M.J."/>
            <person name="Williams K.H."/>
            <person name="Banfield J.F."/>
        </authorList>
    </citation>
    <scope>NUCLEOTIDE SEQUENCE [LARGE SCALE GENOMIC DNA]</scope>
</reference>
<keyword evidence="5 7" id="KW-0378">Hydrolase</keyword>
<dbReference type="InterPro" id="IPR020549">
    <property type="entry name" value="YbeY_CS"/>
</dbReference>
<evidence type="ECO:0000256" key="7">
    <source>
        <dbReference type="HAMAP-Rule" id="MF_00009"/>
    </source>
</evidence>
<evidence type="ECO:0000256" key="5">
    <source>
        <dbReference type="ARBA" id="ARBA00022801"/>
    </source>
</evidence>
<dbReference type="Proteomes" id="UP000034224">
    <property type="component" value="Unassembled WGS sequence"/>
</dbReference>
<evidence type="ECO:0000256" key="3">
    <source>
        <dbReference type="ARBA" id="ARBA00022723"/>
    </source>
</evidence>
<dbReference type="EC" id="3.1.-.-" evidence="7"/>
<evidence type="ECO:0000256" key="2">
    <source>
        <dbReference type="ARBA" id="ARBA00022722"/>
    </source>
</evidence>
<evidence type="ECO:0000256" key="6">
    <source>
        <dbReference type="ARBA" id="ARBA00022833"/>
    </source>
</evidence>
<feature type="binding site" evidence="7">
    <location>
        <position position="114"/>
    </location>
    <ligand>
        <name>Zn(2+)</name>
        <dbReference type="ChEBI" id="CHEBI:29105"/>
        <note>catalytic</note>
    </ligand>
</feature>
<evidence type="ECO:0000313" key="8">
    <source>
        <dbReference type="EMBL" id="KKW14821.1"/>
    </source>
</evidence>
<dbReference type="GO" id="GO:0008270">
    <property type="term" value="F:zinc ion binding"/>
    <property type="evidence" value="ECO:0007669"/>
    <property type="project" value="UniProtKB-UniRule"/>
</dbReference>
<dbReference type="GO" id="GO:0005737">
    <property type="term" value="C:cytoplasm"/>
    <property type="evidence" value="ECO:0007669"/>
    <property type="project" value="UniProtKB-SubCell"/>
</dbReference>
<keyword evidence="3 7" id="KW-0479">Metal-binding</keyword>